<protein>
    <submittedName>
        <fullName evidence="1">Uncharacterized protein</fullName>
    </submittedName>
</protein>
<keyword evidence="2" id="KW-1185">Reference proteome</keyword>
<proteinExistence type="predicted"/>
<organism evidence="1 2">
    <name type="scientific">Rhodobacter xanthinilyticus</name>
    <dbReference type="NCBI Taxonomy" id="1850250"/>
    <lineage>
        <taxon>Bacteria</taxon>
        <taxon>Pseudomonadati</taxon>
        <taxon>Pseudomonadota</taxon>
        <taxon>Alphaproteobacteria</taxon>
        <taxon>Rhodobacterales</taxon>
        <taxon>Rhodobacter group</taxon>
        <taxon>Rhodobacter</taxon>
    </lineage>
</organism>
<dbReference type="Proteomes" id="UP000176562">
    <property type="component" value="Chromosome"/>
</dbReference>
<dbReference type="KEGG" id="rhp:LPB142_11945"/>
<dbReference type="AlphaFoldDB" id="A0A1D9MDU4"/>
<sequence length="106" mass="11995">MEHRARQRDQPVNVPAAGHKPLGILCGFLKRVKQGWQIRVPCLQRGHSCFRQFLQPSQHFLSALEREQVFLQGRESFVDLGNFTVAFSDEFPKALLLGAKVGAFFG</sequence>
<evidence type="ECO:0000313" key="2">
    <source>
        <dbReference type="Proteomes" id="UP000176562"/>
    </source>
</evidence>
<accession>A0A1D9MDU4</accession>
<gene>
    <name evidence="1" type="ORF">LPB142_11945</name>
</gene>
<name>A0A1D9MDU4_9RHOB</name>
<evidence type="ECO:0000313" key="1">
    <source>
        <dbReference type="EMBL" id="AOZ69948.1"/>
    </source>
</evidence>
<dbReference type="EMBL" id="CP017781">
    <property type="protein sequence ID" value="AOZ69948.1"/>
    <property type="molecule type" value="Genomic_DNA"/>
</dbReference>
<reference evidence="1 2" key="1">
    <citation type="submission" date="2016-10" db="EMBL/GenBank/DDBJ databases">
        <title>Rhodobacter sp. LPB0142, isolated from sea water.</title>
        <authorList>
            <person name="Kim E."/>
            <person name="Yi H."/>
        </authorList>
    </citation>
    <scope>NUCLEOTIDE SEQUENCE [LARGE SCALE GENOMIC DNA]</scope>
    <source>
        <strain evidence="1 2">LPB0142</strain>
    </source>
</reference>